<accession>A0A645C217</accession>
<organism evidence="1">
    <name type="scientific">bioreactor metagenome</name>
    <dbReference type="NCBI Taxonomy" id="1076179"/>
    <lineage>
        <taxon>unclassified sequences</taxon>
        <taxon>metagenomes</taxon>
        <taxon>ecological metagenomes</taxon>
    </lineage>
</organism>
<dbReference type="InterPro" id="IPR006379">
    <property type="entry name" value="HAD-SF_hydro_IIB"/>
</dbReference>
<dbReference type="GO" id="GO:0000287">
    <property type="term" value="F:magnesium ion binding"/>
    <property type="evidence" value="ECO:0007669"/>
    <property type="project" value="TreeGrafter"/>
</dbReference>
<dbReference type="PANTHER" id="PTHR10000">
    <property type="entry name" value="PHOSPHOSERINE PHOSPHATASE"/>
    <property type="match status" value="1"/>
</dbReference>
<dbReference type="NCBIfam" id="TIGR01484">
    <property type="entry name" value="HAD-SF-IIB"/>
    <property type="match status" value="1"/>
</dbReference>
<dbReference type="NCBIfam" id="TIGR00099">
    <property type="entry name" value="Cof-subfamily"/>
    <property type="match status" value="1"/>
</dbReference>
<dbReference type="AlphaFoldDB" id="A0A645C217"/>
<keyword evidence="1" id="KW-0378">Hydrolase</keyword>
<dbReference type="InterPro" id="IPR000150">
    <property type="entry name" value="Cof"/>
</dbReference>
<dbReference type="GO" id="GO:0005829">
    <property type="term" value="C:cytosol"/>
    <property type="evidence" value="ECO:0007669"/>
    <property type="project" value="TreeGrafter"/>
</dbReference>
<dbReference type="PROSITE" id="PS01229">
    <property type="entry name" value="COF_2"/>
    <property type="match status" value="1"/>
</dbReference>
<dbReference type="Pfam" id="PF08282">
    <property type="entry name" value="Hydrolase_3"/>
    <property type="match status" value="1"/>
</dbReference>
<dbReference type="EC" id="3.1.3.104" evidence="1"/>
<comment type="caution">
    <text evidence="1">The sequence shown here is derived from an EMBL/GenBank/DDBJ whole genome shotgun (WGS) entry which is preliminary data.</text>
</comment>
<dbReference type="PANTHER" id="PTHR10000:SF8">
    <property type="entry name" value="HAD SUPERFAMILY HYDROLASE-LIKE, TYPE 3"/>
    <property type="match status" value="1"/>
</dbReference>
<dbReference type="GO" id="GO:0043726">
    <property type="term" value="F:5-amino-6-(5-phosphoribitylamino)uracil phosphatase activity"/>
    <property type="evidence" value="ECO:0007669"/>
    <property type="project" value="UniProtKB-EC"/>
</dbReference>
<evidence type="ECO:0000313" key="1">
    <source>
        <dbReference type="EMBL" id="MPM69393.1"/>
    </source>
</evidence>
<dbReference type="EMBL" id="VSSQ01022842">
    <property type="protein sequence ID" value="MPM69393.1"/>
    <property type="molecule type" value="Genomic_DNA"/>
</dbReference>
<protein>
    <submittedName>
        <fullName evidence="1">5-amino-6-(5-phospho-D-ribitylamino)uracil phosphatase YcsE</fullName>
        <ecNumber evidence="1">3.1.3.104</ecNumber>
    </submittedName>
</protein>
<proteinExistence type="predicted"/>
<dbReference type="InterPro" id="IPR023214">
    <property type="entry name" value="HAD_sf"/>
</dbReference>
<dbReference type="Gene3D" id="3.30.1240.10">
    <property type="match status" value="1"/>
</dbReference>
<gene>
    <name evidence="1" type="primary">ycsE_8</name>
    <name evidence="1" type="ORF">SDC9_116338</name>
</gene>
<dbReference type="SUPFAM" id="SSF56784">
    <property type="entry name" value="HAD-like"/>
    <property type="match status" value="1"/>
</dbReference>
<dbReference type="Gene3D" id="3.40.50.1000">
    <property type="entry name" value="HAD superfamily/HAD-like"/>
    <property type="match status" value="1"/>
</dbReference>
<sequence>MGRVDIIATDLDGTLLTDDKRISDINKKAMFDAAQRGIYIVPATGRALHTMPQNVLELDCVKYAVTSNGAAIVDVKSGETLYKNQMSINTALHVINQSLELGIMVEIFTDGRAYTLKRYIDDLVGFGVNSRFVKWYLDTRNVVDNFSNLLINDATVENINLIFNDLDKRVEMRKWLAAYPEVELTNSLGNNIEVGVKNCGKGAALTVLAEMLGSDMSRVMCLGDNENDIDMLKRAGISIGMSSGQDSVKENVTYVAKGNNDDGFAEAVYKFAIDKML</sequence>
<dbReference type="InterPro" id="IPR036412">
    <property type="entry name" value="HAD-like_sf"/>
</dbReference>
<dbReference type="PROSITE" id="PS01228">
    <property type="entry name" value="COF_1"/>
    <property type="match status" value="1"/>
</dbReference>
<reference evidence="1" key="1">
    <citation type="submission" date="2019-08" db="EMBL/GenBank/DDBJ databases">
        <authorList>
            <person name="Kucharzyk K."/>
            <person name="Murdoch R.W."/>
            <person name="Higgins S."/>
            <person name="Loffler F."/>
        </authorList>
    </citation>
    <scope>NUCLEOTIDE SEQUENCE</scope>
</reference>
<name>A0A645C217_9ZZZZ</name>